<evidence type="ECO:0000256" key="1">
    <source>
        <dbReference type="ARBA" id="ARBA00023125"/>
    </source>
</evidence>
<keyword evidence="1" id="KW-0238">DNA-binding</keyword>
<gene>
    <name evidence="2" type="ORF">DCCM_3369</name>
</gene>
<organism evidence="2 3">
    <name type="scientific">Desulfocucumis palustris</name>
    <dbReference type="NCBI Taxonomy" id="1898651"/>
    <lineage>
        <taxon>Bacteria</taxon>
        <taxon>Bacillati</taxon>
        <taxon>Bacillota</taxon>
        <taxon>Clostridia</taxon>
        <taxon>Eubacteriales</taxon>
        <taxon>Desulfocucumaceae</taxon>
        <taxon>Desulfocucumis</taxon>
    </lineage>
</organism>
<dbReference type="GO" id="GO:0003677">
    <property type="term" value="F:DNA binding"/>
    <property type="evidence" value="ECO:0007669"/>
    <property type="project" value="UniProtKB-KW"/>
</dbReference>
<dbReference type="SUPFAM" id="SSF46785">
    <property type="entry name" value="Winged helix' DNA-binding domain"/>
    <property type="match status" value="1"/>
</dbReference>
<dbReference type="PANTHER" id="PTHR33221:SF5">
    <property type="entry name" value="HTH-TYPE TRANSCRIPTIONAL REGULATOR ISCR"/>
    <property type="match status" value="1"/>
</dbReference>
<dbReference type="Gene3D" id="1.10.10.10">
    <property type="entry name" value="Winged helix-like DNA-binding domain superfamily/Winged helix DNA-binding domain"/>
    <property type="match status" value="1"/>
</dbReference>
<reference evidence="3" key="1">
    <citation type="submission" date="2018-02" db="EMBL/GenBank/DDBJ databases">
        <title>Genome sequence of Desulfocucumis palustris strain NAW-5.</title>
        <authorList>
            <person name="Watanabe M."/>
            <person name="Kojima H."/>
            <person name="Fukui M."/>
        </authorList>
    </citation>
    <scope>NUCLEOTIDE SEQUENCE [LARGE SCALE GENOMIC DNA]</scope>
    <source>
        <strain evidence="3">NAW-5</strain>
    </source>
</reference>
<protein>
    <submittedName>
        <fullName evidence="2">Iron-sulfur cluster regulator IscR</fullName>
    </submittedName>
</protein>
<dbReference type="GO" id="GO:0005829">
    <property type="term" value="C:cytosol"/>
    <property type="evidence" value="ECO:0007669"/>
    <property type="project" value="TreeGrafter"/>
</dbReference>
<dbReference type="OrthoDB" id="9808360at2"/>
<dbReference type="NCBIfam" id="TIGR00738">
    <property type="entry name" value="rrf2_super"/>
    <property type="match status" value="1"/>
</dbReference>
<dbReference type="Proteomes" id="UP000239549">
    <property type="component" value="Unassembled WGS sequence"/>
</dbReference>
<evidence type="ECO:0000313" key="2">
    <source>
        <dbReference type="EMBL" id="GBF34257.1"/>
    </source>
</evidence>
<accession>A0A2L2XD32</accession>
<proteinExistence type="predicted"/>
<dbReference type="PROSITE" id="PS51197">
    <property type="entry name" value="HTH_RRF2_2"/>
    <property type="match status" value="1"/>
</dbReference>
<dbReference type="InterPro" id="IPR030489">
    <property type="entry name" value="TR_Rrf2-type_CS"/>
</dbReference>
<dbReference type="GO" id="GO:0003700">
    <property type="term" value="F:DNA-binding transcription factor activity"/>
    <property type="evidence" value="ECO:0007669"/>
    <property type="project" value="TreeGrafter"/>
</dbReference>
<dbReference type="AlphaFoldDB" id="A0A2L2XD32"/>
<dbReference type="InterPro" id="IPR000944">
    <property type="entry name" value="Tscrpt_reg_Rrf2"/>
</dbReference>
<dbReference type="InterPro" id="IPR036388">
    <property type="entry name" value="WH-like_DNA-bd_sf"/>
</dbReference>
<sequence length="148" mass="16487">MRLSTKGHYGLKAMFDLAQHYGSEPIPLKSVAERQNLPEYYLEQIAAVLRKAGLVKSVRGAQGGYILARAPGDIKVGDVIRAMEGPIAPVECVSEFEPAECDNADYCITRSVWARVRDSIIQVLDSISLEDMCRDSEKLRPHRDKPEV</sequence>
<dbReference type="RefSeq" id="WP_104372537.1">
    <property type="nucleotide sequence ID" value="NZ_BFAV01000130.1"/>
</dbReference>
<keyword evidence="3" id="KW-1185">Reference proteome</keyword>
<dbReference type="PROSITE" id="PS01332">
    <property type="entry name" value="HTH_RRF2_1"/>
    <property type="match status" value="1"/>
</dbReference>
<comment type="caution">
    <text evidence="2">The sequence shown here is derived from an EMBL/GenBank/DDBJ whole genome shotgun (WGS) entry which is preliminary data.</text>
</comment>
<dbReference type="EMBL" id="BFAV01000130">
    <property type="protein sequence ID" value="GBF34257.1"/>
    <property type="molecule type" value="Genomic_DNA"/>
</dbReference>
<dbReference type="PANTHER" id="PTHR33221">
    <property type="entry name" value="WINGED HELIX-TURN-HELIX TRANSCRIPTIONAL REGULATOR, RRF2 FAMILY"/>
    <property type="match status" value="1"/>
</dbReference>
<dbReference type="InterPro" id="IPR036390">
    <property type="entry name" value="WH_DNA-bd_sf"/>
</dbReference>
<dbReference type="Pfam" id="PF02082">
    <property type="entry name" value="Rrf2"/>
    <property type="match status" value="1"/>
</dbReference>
<dbReference type="FunFam" id="1.10.10.10:FF:000164">
    <property type="entry name" value="Transcriptional regulator, Rrf2 family"/>
    <property type="match status" value="1"/>
</dbReference>
<name>A0A2L2XD32_9FIRM</name>
<evidence type="ECO:0000313" key="3">
    <source>
        <dbReference type="Proteomes" id="UP000239549"/>
    </source>
</evidence>